<dbReference type="Gene3D" id="3.40.50.1820">
    <property type="entry name" value="alpha/beta hydrolase"/>
    <property type="match status" value="1"/>
</dbReference>
<evidence type="ECO:0000313" key="4">
    <source>
        <dbReference type="Proteomes" id="UP000789595"/>
    </source>
</evidence>
<dbReference type="Proteomes" id="UP000789595">
    <property type="component" value="Unassembled WGS sequence"/>
</dbReference>
<dbReference type="Pfam" id="PF12697">
    <property type="entry name" value="Abhydrolase_6"/>
    <property type="match status" value="1"/>
</dbReference>
<dbReference type="Pfam" id="PF08386">
    <property type="entry name" value="Abhydrolase_4"/>
    <property type="match status" value="1"/>
</dbReference>
<feature type="domain" description="Peptidase S33 tripeptidyl aminopeptidase-like C-terminal" evidence="1">
    <location>
        <begin position="227"/>
        <end position="278"/>
    </location>
</feature>
<dbReference type="PANTHER" id="PTHR12277">
    <property type="entry name" value="ALPHA/BETA HYDROLASE DOMAIN-CONTAINING PROTEIN"/>
    <property type="match status" value="1"/>
</dbReference>
<evidence type="ECO:0000259" key="1">
    <source>
        <dbReference type="Pfam" id="PF08386"/>
    </source>
</evidence>
<keyword evidence="4" id="KW-1185">Reference proteome</keyword>
<dbReference type="PANTHER" id="PTHR12277:SF79">
    <property type="entry name" value="XAA-PRO DIPEPTIDYL-PEPTIDASE-RELATED"/>
    <property type="match status" value="1"/>
</dbReference>
<comment type="caution">
    <text evidence="3">The sequence shown here is derived from an EMBL/GenBank/DDBJ whole genome shotgun (WGS) entry which is preliminary data.</text>
</comment>
<evidence type="ECO:0000313" key="3">
    <source>
        <dbReference type="EMBL" id="CAH0367942.1"/>
    </source>
</evidence>
<sequence length="416" mass="44378">MRRLYRPLLAAASSSRCHVVSMASAASTAGIIASGVAAPLAALYVGQRSVIYPRPPVYDDAKAYGGEHAEIVRADGVVGLFVPPPKADEQIVALYFHGNADQITWGGAMIGQALRSRGIGTFAAEYPGYGLADGDPTEASITQAAEAALRAVKELRPEAKIALVGQSIGCAPALAVAAAHGLPVVLISPFTSLAAMASTLLPFLPQRALRFLVKDKFDNAALAPSVSSPVLVLHGTKDEIVPFTMGKAMSEALADATFVPLEKAGHNDVLSPPHDQVVFDAIERFARGHCGGGSDVEHYRDVMTMLQTRWAGLTAEAKTKMAAVNEDATQREESMAEFMATWSAHAVDGKLTRDGFVAFNRRHLQNIKARLGWAPDLTTDDSEMIWEAIHALNPDDGGIGMADYGRYHTVMKLYIN</sequence>
<accession>A0A8J2WTS0</accession>
<organism evidence="3 4">
    <name type="scientific">Pelagomonas calceolata</name>
    <dbReference type="NCBI Taxonomy" id="35677"/>
    <lineage>
        <taxon>Eukaryota</taxon>
        <taxon>Sar</taxon>
        <taxon>Stramenopiles</taxon>
        <taxon>Ochrophyta</taxon>
        <taxon>Pelagophyceae</taxon>
        <taxon>Pelagomonadales</taxon>
        <taxon>Pelagomonadaceae</taxon>
        <taxon>Pelagomonas</taxon>
    </lineage>
</organism>
<dbReference type="AlphaFoldDB" id="A0A8J2WTS0"/>
<feature type="domain" description="AB hydrolase-1" evidence="2">
    <location>
        <begin position="108"/>
        <end position="216"/>
    </location>
</feature>
<proteinExistence type="predicted"/>
<dbReference type="InterPro" id="IPR000073">
    <property type="entry name" value="AB_hydrolase_1"/>
</dbReference>
<dbReference type="InterPro" id="IPR029058">
    <property type="entry name" value="AB_hydrolase_fold"/>
</dbReference>
<reference evidence="3" key="1">
    <citation type="submission" date="2021-11" db="EMBL/GenBank/DDBJ databases">
        <authorList>
            <consortium name="Genoscope - CEA"/>
            <person name="William W."/>
        </authorList>
    </citation>
    <scope>NUCLEOTIDE SEQUENCE</scope>
</reference>
<gene>
    <name evidence="3" type="ORF">PECAL_2P09880</name>
</gene>
<dbReference type="InterPro" id="IPR013595">
    <property type="entry name" value="Pept_S33_TAP-like_C"/>
</dbReference>
<evidence type="ECO:0000259" key="2">
    <source>
        <dbReference type="Pfam" id="PF12697"/>
    </source>
</evidence>
<dbReference type="SUPFAM" id="SSF53474">
    <property type="entry name" value="alpha/beta-Hydrolases"/>
    <property type="match status" value="1"/>
</dbReference>
<name>A0A8J2WTS0_9STRA</name>
<dbReference type="EMBL" id="CAKKNE010000002">
    <property type="protein sequence ID" value="CAH0367942.1"/>
    <property type="molecule type" value="Genomic_DNA"/>
</dbReference>
<protein>
    <recommendedName>
        <fullName evidence="5">Serine aminopeptidase S33 domain-containing protein</fullName>
    </recommendedName>
</protein>
<dbReference type="OrthoDB" id="10249433at2759"/>
<evidence type="ECO:0008006" key="5">
    <source>
        <dbReference type="Google" id="ProtNLM"/>
    </source>
</evidence>